<protein>
    <submittedName>
        <fullName evidence="1">Uncharacterized protein</fullName>
    </submittedName>
</protein>
<proteinExistence type="predicted"/>
<gene>
    <name evidence="1" type="ORF">FOXB_13831</name>
</gene>
<comment type="caution">
    <text evidence="1">The sequence shown here is derived from an EMBL/GenBank/DDBJ whole genome shotgun (WGS) entry which is preliminary data.</text>
</comment>
<dbReference type="AlphaFoldDB" id="F9G599"/>
<dbReference type="EMBL" id="AFQF01003434">
    <property type="protein sequence ID" value="EGU75643.1"/>
    <property type="molecule type" value="Genomic_DNA"/>
</dbReference>
<reference evidence="1" key="1">
    <citation type="journal article" date="2012" name="Mol. Plant Microbe Interact.">
        <title>A highly conserved effector in Fusarium oxysporum is required for full virulence on Arabidopsis.</title>
        <authorList>
            <person name="Thatcher L.F."/>
            <person name="Gardiner D.M."/>
            <person name="Kazan K."/>
            <person name="Manners J."/>
        </authorList>
    </citation>
    <scope>NUCLEOTIDE SEQUENCE [LARGE SCALE GENOMIC DNA]</scope>
    <source>
        <strain evidence="1">Fo5176</strain>
    </source>
</reference>
<name>F9G599_FUSOF</name>
<organism evidence="1">
    <name type="scientific">Fusarium oxysporum (strain Fo5176)</name>
    <name type="common">Fusarium vascular wilt</name>
    <dbReference type="NCBI Taxonomy" id="660025"/>
    <lineage>
        <taxon>Eukaryota</taxon>
        <taxon>Fungi</taxon>
        <taxon>Dikarya</taxon>
        <taxon>Ascomycota</taxon>
        <taxon>Pezizomycotina</taxon>
        <taxon>Sordariomycetes</taxon>
        <taxon>Hypocreomycetidae</taxon>
        <taxon>Hypocreales</taxon>
        <taxon>Nectriaceae</taxon>
        <taxon>Fusarium</taxon>
        <taxon>Fusarium oxysporum species complex</taxon>
    </lineage>
</organism>
<evidence type="ECO:0000313" key="1">
    <source>
        <dbReference type="EMBL" id="EGU75643.1"/>
    </source>
</evidence>
<sequence length="45" mass="5304">MVQSRLKPAQRVFRLQLLEFAAGPRFSMADHRIMENYPRLFLGDP</sequence>
<accession>F9G599</accession>